<proteinExistence type="predicted"/>
<dbReference type="EMBL" id="CP111025">
    <property type="protein sequence ID" value="WAR27011.1"/>
    <property type="molecule type" value="Genomic_DNA"/>
</dbReference>
<protein>
    <submittedName>
        <fullName evidence="1">Uncharacterized protein</fullName>
    </submittedName>
</protein>
<dbReference type="Proteomes" id="UP001164746">
    <property type="component" value="Chromosome 14"/>
</dbReference>
<keyword evidence="2" id="KW-1185">Reference proteome</keyword>
<accession>A0ABY7G6U7</accession>
<reference evidence="1" key="1">
    <citation type="submission" date="2022-11" db="EMBL/GenBank/DDBJ databases">
        <title>Centuries of genome instability and evolution in soft-shell clam transmissible cancer (bioRxiv).</title>
        <authorList>
            <person name="Hart S.F.M."/>
            <person name="Yonemitsu M.A."/>
            <person name="Giersch R.M."/>
            <person name="Beal B.F."/>
            <person name="Arriagada G."/>
            <person name="Davis B.W."/>
            <person name="Ostrander E.A."/>
            <person name="Goff S.P."/>
            <person name="Metzger M.J."/>
        </authorList>
    </citation>
    <scope>NUCLEOTIDE SEQUENCE</scope>
    <source>
        <strain evidence="1">MELC-2E11</strain>
        <tissue evidence="1">Siphon/mantle</tissue>
    </source>
</reference>
<evidence type="ECO:0000313" key="1">
    <source>
        <dbReference type="EMBL" id="WAR27011.1"/>
    </source>
</evidence>
<organism evidence="1 2">
    <name type="scientific">Mya arenaria</name>
    <name type="common">Soft-shell clam</name>
    <dbReference type="NCBI Taxonomy" id="6604"/>
    <lineage>
        <taxon>Eukaryota</taxon>
        <taxon>Metazoa</taxon>
        <taxon>Spiralia</taxon>
        <taxon>Lophotrochozoa</taxon>
        <taxon>Mollusca</taxon>
        <taxon>Bivalvia</taxon>
        <taxon>Autobranchia</taxon>
        <taxon>Heteroconchia</taxon>
        <taxon>Euheterodonta</taxon>
        <taxon>Imparidentia</taxon>
        <taxon>Neoheterodontei</taxon>
        <taxon>Myida</taxon>
        <taxon>Myoidea</taxon>
        <taxon>Myidae</taxon>
        <taxon>Mya</taxon>
    </lineage>
</organism>
<sequence length="273" mass="31505">MKSVEEESLTNINELRKFRTEINKYLDKRENELLAEIDQKKQTSKMLLSDLKSKCTNIKSDTEKLKSELPAHEANNMHLFVVGKRAMKELAGLQTAMEDVDRKRKVPRCKFHRDPATEQLLAFKNAIGRLEEGKSTSALWQQHRQQEMKQQQHKHRLVSSQKGQNNSSIYQHLSSQNNALALQGTITELRQKSFLSTNQNQTLTSPLSSRIDKNDVVLEGGGQFEEGKLYMIDDHQGNTRKMIFTKGDFMPLQEPDKSSIVQVNHFFESRFEI</sequence>
<name>A0ABY7G6U7_MYAAR</name>
<evidence type="ECO:0000313" key="2">
    <source>
        <dbReference type="Proteomes" id="UP001164746"/>
    </source>
</evidence>
<gene>
    <name evidence="1" type="ORF">MAR_012715</name>
</gene>